<protein>
    <submittedName>
        <fullName evidence="1">Uncharacterized protein</fullName>
    </submittedName>
</protein>
<sequence length="58" mass="5800">MGAAQLVVDVFGVGAVGRYVDAVAGTERQGAFAGFGADTELELDVVLVGGVLRSSLMG</sequence>
<evidence type="ECO:0000313" key="2">
    <source>
        <dbReference type="Proteomes" id="UP000564573"/>
    </source>
</evidence>
<evidence type="ECO:0000313" key="1">
    <source>
        <dbReference type="EMBL" id="MBB3662603.1"/>
    </source>
</evidence>
<keyword evidence="2" id="KW-1185">Reference proteome</keyword>
<gene>
    <name evidence="1" type="ORF">FB384_001507</name>
</gene>
<dbReference type="EMBL" id="JACIBS010000001">
    <property type="protein sequence ID" value="MBB3662603.1"/>
    <property type="molecule type" value="Genomic_DNA"/>
</dbReference>
<accession>A0A839XPJ8</accession>
<comment type="caution">
    <text evidence="1">The sequence shown here is derived from an EMBL/GenBank/DDBJ whole genome shotgun (WGS) entry which is preliminary data.</text>
</comment>
<organism evidence="1 2">
    <name type="scientific">Prauserella sediminis</name>
    <dbReference type="NCBI Taxonomy" id="577680"/>
    <lineage>
        <taxon>Bacteria</taxon>
        <taxon>Bacillati</taxon>
        <taxon>Actinomycetota</taxon>
        <taxon>Actinomycetes</taxon>
        <taxon>Pseudonocardiales</taxon>
        <taxon>Pseudonocardiaceae</taxon>
        <taxon>Prauserella</taxon>
        <taxon>Prauserella salsuginis group</taxon>
    </lineage>
</organism>
<reference evidence="1 2" key="1">
    <citation type="submission" date="2020-08" db="EMBL/GenBank/DDBJ databases">
        <title>Sequencing the genomes of 1000 actinobacteria strains.</title>
        <authorList>
            <person name="Klenk H.-P."/>
        </authorList>
    </citation>
    <scope>NUCLEOTIDE SEQUENCE [LARGE SCALE GENOMIC DNA]</scope>
    <source>
        <strain evidence="1 2">DSM 45267</strain>
    </source>
</reference>
<proteinExistence type="predicted"/>
<name>A0A839XPJ8_9PSEU</name>
<dbReference type="AlphaFoldDB" id="A0A839XPJ8"/>
<dbReference type="Proteomes" id="UP000564573">
    <property type="component" value="Unassembled WGS sequence"/>
</dbReference>